<dbReference type="Proteomes" id="UP000324222">
    <property type="component" value="Unassembled WGS sequence"/>
</dbReference>
<evidence type="ECO:0000313" key="2">
    <source>
        <dbReference type="Proteomes" id="UP000324222"/>
    </source>
</evidence>
<keyword evidence="2" id="KW-1185">Reference proteome</keyword>
<name>A0A5B7JV99_PORTR</name>
<gene>
    <name evidence="1" type="ORF">E2C01_094100</name>
</gene>
<protein>
    <submittedName>
        <fullName evidence="1">Uncharacterized protein</fullName>
    </submittedName>
</protein>
<proteinExistence type="predicted"/>
<accession>A0A5B7JV99</accession>
<comment type="caution">
    <text evidence="1">The sequence shown here is derived from an EMBL/GenBank/DDBJ whole genome shotgun (WGS) entry which is preliminary data.</text>
</comment>
<evidence type="ECO:0000313" key="1">
    <source>
        <dbReference type="EMBL" id="MPC98719.1"/>
    </source>
</evidence>
<organism evidence="1 2">
    <name type="scientific">Portunus trituberculatus</name>
    <name type="common">Swimming crab</name>
    <name type="synonym">Neptunus trituberculatus</name>
    <dbReference type="NCBI Taxonomy" id="210409"/>
    <lineage>
        <taxon>Eukaryota</taxon>
        <taxon>Metazoa</taxon>
        <taxon>Ecdysozoa</taxon>
        <taxon>Arthropoda</taxon>
        <taxon>Crustacea</taxon>
        <taxon>Multicrustacea</taxon>
        <taxon>Malacostraca</taxon>
        <taxon>Eumalacostraca</taxon>
        <taxon>Eucarida</taxon>
        <taxon>Decapoda</taxon>
        <taxon>Pleocyemata</taxon>
        <taxon>Brachyura</taxon>
        <taxon>Eubrachyura</taxon>
        <taxon>Portunoidea</taxon>
        <taxon>Portunidae</taxon>
        <taxon>Portuninae</taxon>
        <taxon>Portunus</taxon>
    </lineage>
</organism>
<reference evidence="1 2" key="1">
    <citation type="submission" date="2019-05" db="EMBL/GenBank/DDBJ databases">
        <title>Another draft genome of Portunus trituberculatus and its Hox gene families provides insights of decapod evolution.</title>
        <authorList>
            <person name="Jeong J.-H."/>
            <person name="Song I."/>
            <person name="Kim S."/>
            <person name="Choi T."/>
            <person name="Kim D."/>
            <person name="Ryu S."/>
            <person name="Kim W."/>
        </authorList>
    </citation>
    <scope>NUCLEOTIDE SEQUENCE [LARGE SCALE GENOMIC DNA]</scope>
    <source>
        <tissue evidence="1">Muscle</tissue>
    </source>
</reference>
<dbReference type="EMBL" id="VSRR010115293">
    <property type="protein sequence ID" value="MPC98719.1"/>
    <property type="molecule type" value="Genomic_DNA"/>
</dbReference>
<dbReference type="AlphaFoldDB" id="A0A5B7JV99"/>
<sequence length="121" mass="13220">MLIPVNIVFLSNFDGISDLAGRRLSFLAPKLLVCIDTEHDCFYRAKDEGARKGACTPWSGRVNMPRGSELAGVAVHVTCAVGWEGRGKEVREEMWEEGMGCGEGLGGREVSGRITYTNDKL</sequence>